<dbReference type="Proteomes" id="UP001497453">
    <property type="component" value="Chromosome 9"/>
</dbReference>
<dbReference type="PROSITE" id="PS00216">
    <property type="entry name" value="SUGAR_TRANSPORT_1"/>
    <property type="match status" value="1"/>
</dbReference>
<feature type="transmembrane region" description="Helical" evidence="6">
    <location>
        <begin position="335"/>
        <end position="355"/>
    </location>
</feature>
<dbReference type="PROSITE" id="PS50850">
    <property type="entry name" value="MFS"/>
    <property type="match status" value="1"/>
</dbReference>
<feature type="transmembrane region" description="Helical" evidence="6">
    <location>
        <begin position="236"/>
        <end position="254"/>
    </location>
</feature>
<dbReference type="InterPro" id="IPR036259">
    <property type="entry name" value="MFS_trans_sf"/>
</dbReference>
<keyword evidence="2 6" id="KW-0812">Transmembrane</keyword>
<comment type="subcellular location">
    <subcellularLocation>
        <location evidence="1">Membrane</location>
        <topology evidence="1">Multi-pass membrane protein</topology>
    </subcellularLocation>
</comment>
<feature type="domain" description="Major facilitator superfamily (MFS) profile" evidence="7">
    <location>
        <begin position="159"/>
        <end position="641"/>
    </location>
</feature>
<feature type="transmembrane region" description="Helical" evidence="6">
    <location>
        <begin position="615"/>
        <end position="637"/>
    </location>
</feature>
<accession>A0ABP1EBQ6</accession>
<dbReference type="PANTHER" id="PTHR24064">
    <property type="entry name" value="SOLUTE CARRIER FAMILY 22 MEMBER"/>
    <property type="match status" value="1"/>
</dbReference>
<feature type="compositionally biased region" description="Polar residues" evidence="5">
    <location>
        <begin position="76"/>
        <end position="88"/>
    </location>
</feature>
<protein>
    <recommendedName>
        <fullName evidence="7">Major facilitator superfamily (MFS) profile domain-containing protein</fullName>
    </recommendedName>
</protein>
<keyword evidence="9" id="KW-1185">Reference proteome</keyword>
<feature type="region of interest" description="Disordered" evidence="5">
    <location>
        <begin position="647"/>
        <end position="668"/>
    </location>
</feature>
<feature type="transmembrane region" description="Helical" evidence="6">
    <location>
        <begin position="204"/>
        <end position="224"/>
    </location>
</feature>
<feature type="transmembrane region" description="Helical" evidence="6">
    <location>
        <begin position="159"/>
        <end position="184"/>
    </location>
</feature>
<evidence type="ECO:0000256" key="5">
    <source>
        <dbReference type="SAM" id="MobiDB-lite"/>
    </source>
</evidence>
<dbReference type="SUPFAM" id="SSF103473">
    <property type="entry name" value="MFS general substrate transporter"/>
    <property type="match status" value="1"/>
</dbReference>
<evidence type="ECO:0000256" key="3">
    <source>
        <dbReference type="ARBA" id="ARBA00022989"/>
    </source>
</evidence>
<evidence type="ECO:0000259" key="7">
    <source>
        <dbReference type="PROSITE" id="PS50850"/>
    </source>
</evidence>
<feature type="transmembrane region" description="Helical" evidence="6">
    <location>
        <begin position="535"/>
        <end position="554"/>
    </location>
</feature>
<feature type="region of interest" description="Disordered" evidence="5">
    <location>
        <begin position="1"/>
        <end position="88"/>
    </location>
</feature>
<evidence type="ECO:0000256" key="6">
    <source>
        <dbReference type="SAM" id="Phobius"/>
    </source>
</evidence>
<proteinExistence type="predicted"/>
<dbReference type="Pfam" id="PF00083">
    <property type="entry name" value="Sugar_tr"/>
    <property type="match status" value="1"/>
</dbReference>
<feature type="transmembrane region" description="Helical" evidence="6">
    <location>
        <begin position="470"/>
        <end position="491"/>
    </location>
</feature>
<feature type="transmembrane region" description="Helical" evidence="6">
    <location>
        <begin position="575"/>
        <end position="595"/>
    </location>
</feature>
<reference evidence="9" key="1">
    <citation type="submission" date="2024-04" db="EMBL/GenBank/DDBJ databases">
        <authorList>
            <person name="Shaw F."/>
            <person name="Minotto A."/>
        </authorList>
    </citation>
    <scope>NUCLEOTIDE SEQUENCE [LARGE SCALE GENOMIC DNA]</scope>
</reference>
<organism evidence="8 9">
    <name type="scientific">Somion occarium</name>
    <dbReference type="NCBI Taxonomy" id="3059160"/>
    <lineage>
        <taxon>Eukaryota</taxon>
        <taxon>Fungi</taxon>
        <taxon>Dikarya</taxon>
        <taxon>Basidiomycota</taxon>
        <taxon>Agaricomycotina</taxon>
        <taxon>Agaricomycetes</taxon>
        <taxon>Polyporales</taxon>
        <taxon>Cerrenaceae</taxon>
        <taxon>Somion</taxon>
    </lineage>
</organism>
<evidence type="ECO:0000256" key="1">
    <source>
        <dbReference type="ARBA" id="ARBA00004141"/>
    </source>
</evidence>
<feature type="compositionally biased region" description="Pro residues" evidence="5">
    <location>
        <begin position="659"/>
        <end position="668"/>
    </location>
</feature>
<dbReference type="InterPro" id="IPR005829">
    <property type="entry name" value="Sugar_transporter_CS"/>
</dbReference>
<dbReference type="Gene3D" id="1.20.1250.20">
    <property type="entry name" value="MFS general substrate transporter like domains"/>
    <property type="match status" value="1"/>
</dbReference>
<feature type="transmembrane region" description="Helical" evidence="6">
    <location>
        <begin position="503"/>
        <end position="523"/>
    </location>
</feature>
<evidence type="ECO:0000313" key="9">
    <source>
        <dbReference type="Proteomes" id="UP001497453"/>
    </source>
</evidence>
<name>A0ABP1EBQ6_9APHY</name>
<dbReference type="InterPro" id="IPR005828">
    <property type="entry name" value="MFS_sugar_transport-like"/>
</dbReference>
<keyword evidence="3 6" id="KW-1133">Transmembrane helix</keyword>
<dbReference type="EMBL" id="OZ037952">
    <property type="protein sequence ID" value="CAL1716622.1"/>
    <property type="molecule type" value="Genomic_DNA"/>
</dbReference>
<keyword evidence="4 6" id="KW-0472">Membrane</keyword>
<evidence type="ECO:0000313" key="8">
    <source>
        <dbReference type="EMBL" id="CAL1716622.1"/>
    </source>
</evidence>
<feature type="transmembrane region" description="Helical" evidence="6">
    <location>
        <begin position="260"/>
        <end position="279"/>
    </location>
</feature>
<dbReference type="InterPro" id="IPR020846">
    <property type="entry name" value="MFS_dom"/>
</dbReference>
<evidence type="ECO:0000256" key="4">
    <source>
        <dbReference type="ARBA" id="ARBA00023136"/>
    </source>
</evidence>
<dbReference type="PROSITE" id="PS00217">
    <property type="entry name" value="SUGAR_TRANSPORT_2"/>
    <property type="match status" value="1"/>
</dbReference>
<dbReference type="CDD" id="cd17364">
    <property type="entry name" value="MFS_PhT"/>
    <property type="match status" value="1"/>
</dbReference>
<feature type="compositionally biased region" description="Polar residues" evidence="5">
    <location>
        <begin position="9"/>
        <end position="18"/>
    </location>
</feature>
<sequence>MKSEYPSEASATSHSSVPQSPPTKHDYKPSITTPAGLVVATSSSSIKNHPAQEESIDPPDYVLPTSSAKHGYIPLPSSNSDPPTYTSSKARQVPGIVMSSPGLSGSQYPNEGGWYPPAESNQERYSLDEWSPEYILNKRRQEALTEVDNAKFSRFHARVCLVAGVGFFTDAYDIFAINIASTMIGHIYGPAVNGQGKLSDAQDFGIKMATQVGTLIGQLVFGWIADIAGRKRMYGIELLIIVFSTLAQALAGSAATSGSVTIVASIIVWRLLMGIGIGGDYPLSAIITSEFAPSHIRGRLMAVVFSTQGLGQLTGTIVALIVIASYEKSQNLDSAWRLLIGLGCVPGVAALYFRFTIPETPRFTMDIARNVAQATQDIQNYLRYGVFFVDRDATIERVQARTGSRRDFVEYFSRMENLKILIGTAYSWFAIDFAFYGLNLNSSIILQAIHYSDSIANSDLPQAFASLRRIAIGNFILTAAGLLPGYIASILLIERLGRKRIQYIGFSALFVIFLIMGAGYQLFAGSAASSGGAVPGRVVAFVFLYCLANFFQNFGPNTTTFIIPGEAFPTRYRSTAHGISAACGKLGAILAQVVVFATHLSGADSDEGLKSDNHALQILLIVCSVFMLSGLASTWLIPETQGRTLEDISNEDQENFITGPPPPRMASR</sequence>
<gene>
    <name evidence="8" type="ORF">GFSPODELE1_LOCUS10842</name>
</gene>
<evidence type="ECO:0000256" key="2">
    <source>
        <dbReference type="ARBA" id="ARBA00022692"/>
    </source>
</evidence>
<feature type="transmembrane region" description="Helical" evidence="6">
    <location>
        <begin position="300"/>
        <end position="323"/>
    </location>
</feature>